<evidence type="ECO:0000313" key="2">
    <source>
        <dbReference type="EMBL" id="KAF7398193.1"/>
    </source>
</evidence>
<protein>
    <submittedName>
        <fullName evidence="2">Uncharacterized protein</fullName>
    </submittedName>
</protein>
<organism evidence="2 3">
    <name type="scientific">Vespula pensylvanica</name>
    <name type="common">Western yellow jacket</name>
    <name type="synonym">Wasp</name>
    <dbReference type="NCBI Taxonomy" id="30213"/>
    <lineage>
        <taxon>Eukaryota</taxon>
        <taxon>Metazoa</taxon>
        <taxon>Ecdysozoa</taxon>
        <taxon>Arthropoda</taxon>
        <taxon>Hexapoda</taxon>
        <taxon>Insecta</taxon>
        <taxon>Pterygota</taxon>
        <taxon>Neoptera</taxon>
        <taxon>Endopterygota</taxon>
        <taxon>Hymenoptera</taxon>
        <taxon>Apocrita</taxon>
        <taxon>Aculeata</taxon>
        <taxon>Vespoidea</taxon>
        <taxon>Vespidae</taxon>
        <taxon>Vespinae</taxon>
        <taxon>Vespula</taxon>
    </lineage>
</organism>
<feature type="compositionally biased region" description="Basic residues" evidence="1">
    <location>
        <begin position="124"/>
        <end position="136"/>
    </location>
</feature>
<evidence type="ECO:0000256" key="1">
    <source>
        <dbReference type="SAM" id="MobiDB-lite"/>
    </source>
</evidence>
<feature type="compositionally biased region" description="Acidic residues" evidence="1">
    <location>
        <begin position="22"/>
        <end position="38"/>
    </location>
</feature>
<dbReference type="EMBL" id="JACSDY010000019">
    <property type="protein sequence ID" value="KAF7398193.1"/>
    <property type="molecule type" value="Genomic_DNA"/>
</dbReference>
<accession>A0A834N8F7</accession>
<evidence type="ECO:0000313" key="3">
    <source>
        <dbReference type="Proteomes" id="UP000600918"/>
    </source>
</evidence>
<gene>
    <name evidence="2" type="ORF">H0235_016201</name>
</gene>
<feature type="region of interest" description="Disordered" evidence="1">
    <location>
        <begin position="122"/>
        <end position="141"/>
    </location>
</feature>
<dbReference type="Proteomes" id="UP000600918">
    <property type="component" value="Unassembled WGS sequence"/>
</dbReference>
<sequence length="214" mass="25330">MREQRGNEVKGVATMTMIMMNNDDDDDDDDVNGDDDDDGTHLSRIRKTSRLTLVSHVRLAKCLRLARSYPWYILQTVPLRFTPTDSLDNVCTDAHCLRHVPNTRHELNAKEDGYEWEEMTSIHSTKKDRKTRKTQKERKDKNYHRRDWNLIKVVLLSSVVRQYQMTPEKTRARQIFLNLSLFSKQKFEHVFGEHLLKSLDVDKDDDEDDEYDDE</sequence>
<comment type="caution">
    <text evidence="2">The sequence shown here is derived from an EMBL/GenBank/DDBJ whole genome shotgun (WGS) entry which is preliminary data.</text>
</comment>
<feature type="region of interest" description="Disordered" evidence="1">
    <location>
        <begin position="20"/>
        <end position="42"/>
    </location>
</feature>
<keyword evidence="3" id="KW-1185">Reference proteome</keyword>
<name>A0A834N8F7_VESPE</name>
<proteinExistence type="predicted"/>
<dbReference type="AlphaFoldDB" id="A0A834N8F7"/>
<reference evidence="2" key="1">
    <citation type="journal article" date="2020" name="G3 (Bethesda)">
        <title>High-Quality Assemblies for Three Invasive Social Wasps from the &lt;i&gt;Vespula&lt;/i&gt; Genus.</title>
        <authorList>
            <person name="Harrop T.W.R."/>
            <person name="Guhlin J."/>
            <person name="McLaughlin G.M."/>
            <person name="Permina E."/>
            <person name="Stockwell P."/>
            <person name="Gilligan J."/>
            <person name="Le Lec M.F."/>
            <person name="Gruber M.A.M."/>
            <person name="Quinn O."/>
            <person name="Lovegrove M."/>
            <person name="Duncan E.J."/>
            <person name="Remnant E.J."/>
            <person name="Van Eeckhoven J."/>
            <person name="Graham B."/>
            <person name="Knapp R.A."/>
            <person name="Langford K.W."/>
            <person name="Kronenberg Z."/>
            <person name="Press M.O."/>
            <person name="Eacker S.M."/>
            <person name="Wilson-Rankin E.E."/>
            <person name="Purcell J."/>
            <person name="Lester P.J."/>
            <person name="Dearden P.K."/>
        </authorList>
    </citation>
    <scope>NUCLEOTIDE SEQUENCE</scope>
    <source>
        <strain evidence="2">Volc-1</strain>
    </source>
</reference>